<dbReference type="OrthoDB" id="396512at2"/>
<dbReference type="PANTHER" id="PTHR12956:SF17">
    <property type="entry name" value="OS01G0749100 PROTEIN"/>
    <property type="match status" value="1"/>
</dbReference>
<dbReference type="Pfam" id="PF04765">
    <property type="entry name" value="TOD1_MUCI70"/>
    <property type="match status" value="1"/>
</dbReference>
<gene>
    <name evidence="2" type="ORF">SAMN05216289_1148</name>
</gene>
<sequence>MQLLVYTCVFGGYDRIYPPVEMDPSIDYVAITDDPALNVRGWRPHLVDNSQFSSARIANRFYKMLGHRILTGYDAGIYVDGNVRILGPSSRLLSKFLQTGTAVGLYRHSKRDCVRSEVATCIKMGKVDDARRIEEELNTYLSEGFPDRQGLVEATVLLKNHAHPELDSAMELWWNLYSRYGTRDQISLPYVLWKTGLPHHWNPGSFRDENPYFGVYPHFAALDVSARYAHTRARSYDSRFYLGLLAAWHAKWRIQRYFRARKGQIR</sequence>
<reference evidence="2 3" key="1">
    <citation type="submission" date="2016-10" db="EMBL/GenBank/DDBJ databases">
        <authorList>
            <person name="de Groot N.N."/>
        </authorList>
    </citation>
    <scope>NUCLEOTIDE SEQUENCE [LARGE SCALE GENOMIC DNA]</scope>
    <source>
        <strain evidence="2 3">CGMCC 1.7659</strain>
    </source>
</reference>
<dbReference type="InterPro" id="IPR048354">
    <property type="entry name" value="TOD1_MUCI70_glycTrfase_dom"/>
</dbReference>
<dbReference type="PANTHER" id="PTHR12956">
    <property type="entry name" value="ALKALINE CERAMIDASE-RELATED"/>
    <property type="match status" value="1"/>
</dbReference>
<protein>
    <recommendedName>
        <fullName evidence="1">TOD1/MUCI70 glycosyltransferase-like domain-containing protein</fullName>
    </recommendedName>
</protein>
<dbReference type="RefSeq" id="WP_092407814.1">
    <property type="nucleotide sequence ID" value="NZ_FOVF01000014.1"/>
</dbReference>
<dbReference type="EMBL" id="FOVF01000014">
    <property type="protein sequence ID" value="SFN31765.1"/>
    <property type="molecule type" value="Genomic_DNA"/>
</dbReference>
<evidence type="ECO:0000313" key="3">
    <source>
        <dbReference type="Proteomes" id="UP000198575"/>
    </source>
</evidence>
<evidence type="ECO:0000259" key="1">
    <source>
        <dbReference type="Pfam" id="PF04765"/>
    </source>
</evidence>
<feature type="domain" description="TOD1/MUCI70 glycosyltransferase-like" evidence="1">
    <location>
        <begin position="37"/>
        <end position="208"/>
    </location>
</feature>
<dbReference type="InterPro" id="IPR006852">
    <property type="entry name" value="TOD1_MUCI70"/>
</dbReference>
<organism evidence="2 3">
    <name type="scientific">Dokdonella immobilis</name>
    <dbReference type="NCBI Taxonomy" id="578942"/>
    <lineage>
        <taxon>Bacteria</taxon>
        <taxon>Pseudomonadati</taxon>
        <taxon>Pseudomonadota</taxon>
        <taxon>Gammaproteobacteria</taxon>
        <taxon>Lysobacterales</taxon>
        <taxon>Rhodanobacteraceae</taxon>
        <taxon>Dokdonella</taxon>
    </lineage>
</organism>
<proteinExistence type="predicted"/>
<keyword evidence="3" id="KW-1185">Reference proteome</keyword>
<evidence type="ECO:0000313" key="2">
    <source>
        <dbReference type="EMBL" id="SFN31765.1"/>
    </source>
</evidence>
<name>A0A1I4Y148_9GAMM</name>
<accession>A0A1I4Y148</accession>
<dbReference type="STRING" id="578942.SAMN05216289_1148"/>
<dbReference type="AlphaFoldDB" id="A0A1I4Y148"/>
<dbReference type="Proteomes" id="UP000198575">
    <property type="component" value="Unassembled WGS sequence"/>
</dbReference>